<dbReference type="OrthoDB" id="552191at2759"/>
<dbReference type="EMBL" id="QEFC01001233">
    <property type="protein sequence ID" value="KAE9458833.1"/>
    <property type="molecule type" value="Genomic_DNA"/>
</dbReference>
<gene>
    <name evidence="3" type="ORF">C3L33_09278</name>
</gene>
<feature type="compositionally biased region" description="Basic residues" evidence="1">
    <location>
        <begin position="440"/>
        <end position="454"/>
    </location>
</feature>
<feature type="compositionally biased region" description="Low complexity" evidence="1">
    <location>
        <begin position="350"/>
        <end position="363"/>
    </location>
</feature>
<protein>
    <recommendedName>
        <fullName evidence="2">26S proteasome regulatory subunit Rpn7 N-terminal domain-containing protein</fullName>
    </recommendedName>
</protein>
<dbReference type="Proteomes" id="UP000428333">
    <property type="component" value="Linkage Group LG05"/>
</dbReference>
<evidence type="ECO:0000256" key="1">
    <source>
        <dbReference type="SAM" id="MobiDB-lite"/>
    </source>
</evidence>
<dbReference type="InterPro" id="IPR045135">
    <property type="entry name" value="Rpn7_N"/>
</dbReference>
<sequence length="701" mass="77746">MLCMLPPPEYPKTPDPQPEKTHKRYPELKSGSNISVCLRRSPRFSGNKGTTTDEFDEKKSSGEANRKGLLNVGKDEVGINESTETVAGSEKRVTRRSGRGINESKQFESVEKITEEELPVVGSAKLGFHPCKGIGAKIEKRVTRHSSRGINESKEIGNVEKITEEGLPAVENAKVGINASKHFGDKLEKRTKRSSAVKKSKGNGVARSASTGIVNEGGFVDLGRAKVGGNSCKELGSKLEKRAIWSYGASLELVGGERKKEGDLGRGVKEIGVKRKRNQFEEGHGVDKGWTKDQEMALQRAYFSAKPTPLIWKKVAKLVPGKSAKDCFNKLHSDHSTPPQPRTRLRSRKTNSPSFSLPTSTLLKPEEPITKKPSCRKQSRHLAQKTVRQLLQKHYNVDQNYEADLFSVLESTMNPSTQALQKGLTHSTPGGEQKDSGYLKKCHDRSSSAHHAKHMSQFSGSYGATLASPPVLKPVKNKALHEKYIDQLHCREAKRRAAKVIRGKEKRKESCINIQKRDVIKAAKDALVFDAKDVINQFRQVKVSGMGNFSDSDDDFVESDDYEVENYAARSTSGQFFAWLIDSFNPEFQTFNSAGKSLRRASIELQLWLNQFIETGHELGNRYSEVIALQDIATYGGLCGLASFDRTELKASIPCLLLLNSSYEEIRHKALIQYTHPFVSVDLGMTAIAFKPSTAGLEKEL</sequence>
<evidence type="ECO:0000313" key="4">
    <source>
        <dbReference type="Proteomes" id="UP000428333"/>
    </source>
</evidence>
<dbReference type="AlphaFoldDB" id="A0A6A4LHW3"/>
<reference evidence="3 4" key="1">
    <citation type="journal article" date="2019" name="Genome Biol. Evol.">
        <title>The Rhododendron genome and chromosomal organization provide insight into shared whole-genome duplications across the heath family (Ericaceae).</title>
        <authorList>
            <person name="Soza V.L."/>
            <person name="Lindsley D."/>
            <person name="Waalkes A."/>
            <person name="Ramage E."/>
            <person name="Patwardhan R.P."/>
            <person name="Burton J.N."/>
            <person name="Adey A."/>
            <person name="Kumar A."/>
            <person name="Qiu R."/>
            <person name="Shendure J."/>
            <person name="Hall B."/>
        </authorList>
    </citation>
    <scope>NUCLEOTIDE SEQUENCE [LARGE SCALE GENOMIC DNA]</scope>
    <source>
        <strain evidence="3">RSF 1966-606</strain>
    </source>
</reference>
<feature type="compositionally biased region" description="Basic residues" evidence="1">
    <location>
        <begin position="189"/>
        <end position="201"/>
    </location>
</feature>
<feature type="compositionally biased region" description="Basic and acidic residues" evidence="1">
    <location>
        <begin position="56"/>
        <end position="66"/>
    </location>
</feature>
<feature type="compositionally biased region" description="Basic and acidic residues" evidence="1">
    <location>
        <begin position="17"/>
        <end position="27"/>
    </location>
</feature>
<feature type="region of interest" description="Disordered" evidence="1">
    <location>
        <begin position="328"/>
        <end position="381"/>
    </location>
</feature>
<accession>A0A6A4LHW3</accession>
<feature type="region of interest" description="Disordered" evidence="1">
    <location>
        <begin position="420"/>
        <end position="455"/>
    </location>
</feature>
<dbReference type="SUPFAM" id="SSF46689">
    <property type="entry name" value="Homeodomain-like"/>
    <property type="match status" value="1"/>
</dbReference>
<evidence type="ECO:0000313" key="3">
    <source>
        <dbReference type="EMBL" id="KAE9458833.1"/>
    </source>
</evidence>
<feature type="compositionally biased region" description="Polar residues" evidence="1">
    <location>
        <begin position="420"/>
        <end position="430"/>
    </location>
</feature>
<dbReference type="CDD" id="cd00167">
    <property type="entry name" value="SANT"/>
    <property type="match status" value="1"/>
</dbReference>
<feature type="region of interest" description="Disordered" evidence="1">
    <location>
        <begin position="184"/>
        <end position="203"/>
    </location>
</feature>
<feature type="domain" description="26S proteasome regulatory subunit Rpn7 N-terminal" evidence="2">
    <location>
        <begin position="611"/>
        <end position="651"/>
    </location>
</feature>
<feature type="non-terminal residue" evidence="3">
    <location>
        <position position="1"/>
    </location>
</feature>
<dbReference type="Gene3D" id="1.10.10.60">
    <property type="entry name" value="Homeodomain-like"/>
    <property type="match status" value="1"/>
</dbReference>
<dbReference type="Gene3D" id="1.25.40.570">
    <property type="match status" value="2"/>
</dbReference>
<evidence type="ECO:0000259" key="2">
    <source>
        <dbReference type="Pfam" id="PF10602"/>
    </source>
</evidence>
<feature type="region of interest" description="Disordered" evidence="1">
    <location>
        <begin position="1"/>
        <end position="68"/>
    </location>
</feature>
<keyword evidence="4" id="KW-1185">Reference proteome</keyword>
<name>A0A6A4LHW3_9ERIC</name>
<dbReference type="InterPro" id="IPR009057">
    <property type="entry name" value="Homeodomain-like_sf"/>
</dbReference>
<feature type="compositionally biased region" description="Pro residues" evidence="1">
    <location>
        <begin position="1"/>
        <end position="16"/>
    </location>
</feature>
<dbReference type="PANTHER" id="PTHR14000:SF17">
    <property type="entry name" value="MYB-LIKE DOMAIN-CONTAINING PROTEIN"/>
    <property type="match status" value="1"/>
</dbReference>
<dbReference type="InterPro" id="IPR001005">
    <property type="entry name" value="SANT/Myb"/>
</dbReference>
<proteinExistence type="predicted"/>
<dbReference type="PANTHER" id="PTHR14000">
    <property type="entry name" value="FINGER CCCH DOMAIN PROTEIN, PUTATIVE (DUF3755)-RELATED"/>
    <property type="match status" value="1"/>
</dbReference>
<organism evidence="3 4">
    <name type="scientific">Rhododendron williamsianum</name>
    <dbReference type="NCBI Taxonomy" id="262921"/>
    <lineage>
        <taxon>Eukaryota</taxon>
        <taxon>Viridiplantae</taxon>
        <taxon>Streptophyta</taxon>
        <taxon>Embryophyta</taxon>
        <taxon>Tracheophyta</taxon>
        <taxon>Spermatophyta</taxon>
        <taxon>Magnoliopsida</taxon>
        <taxon>eudicotyledons</taxon>
        <taxon>Gunneridae</taxon>
        <taxon>Pentapetalae</taxon>
        <taxon>asterids</taxon>
        <taxon>Ericales</taxon>
        <taxon>Ericaceae</taxon>
        <taxon>Ericoideae</taxon>
        <taxon>Rhodoreae</taxon>
        <taxon>Rhododendron</taxon>
    </lineage>
</organism>
<comment type="caution">
    <text evidence="3">The sequence shown here is derived from an EMBL/GenBank/DDBJ whole genome shotgun (WGS) entry which is preliminary data.</text>
</comment>
<dbReference type="Pfam" id="PF10602">
    <property type="entry name" value="RPN7"/>
    <property type="match status" value="1"/>
</dbReference>